<accession>A0AAW1XDT3</accession>
<name>A0AAW1XDT3_RUBAR</name>
<dbReference type="Proteomes" id="UP001457282">
    <property type="component" value="Unassembled WGS sequence"/>
</dbReference>
<reference evidence="1 2" key="1">
    <citation type="journal article" date="2023" name="G3 (Bethesda)">
        <title>A chromosome-length genome assembly and annotation of blackberry (Rubus argutus, cv. 'Hillquist').</title>
        <authorList>
            <person name="Bruna T."/>
            <person name="Aryal R."/>
            <person name="Dudchenko O."/>
            <person name="Sargent D.J."/>
            <person name="Mead D."/>
            <person name="Buti M."/>
            <person name="Cavallini A."/>
            <person name="Hytonen T."/>
            <person name="Andres J."/>
            <person name="Pham M."/>
            <person name="Weisz D."/>
            <person name="Mascagni F."/>
            <person name="Usai G."/>
            <person name="Natali L."/>
            <person name="Bassil N."/>
            <person name="Fernandez G.E."/>
            <person name="Lomsadze A."/>
            <person name="Armour M."/>
            <person name="Olukolu B."/>
            <person name="Poorten T."/>
            <person name="Britton C."/>
            <person name="Davik J."/>
            <person name="Ashrafi H."/>
            <person name="Aiden E.L."/>
            <person name="Borodovsky M."/>
            <person name="Worthington M."/>
        </authorList>
    </citation>
    <scope>NUCLEOTIDE SEQUENCE [LARGE SCALE GENOMIC DNA]</scope>
    <source>
        <strain evidence="1">PI 553951</strain>
    </source>
</reference>
<keyword evidence="2" id="KW-1185">Reference proteome</keyword>
<protein>
    <submittedName>
        <fullName evidence="1">Uncharacterized protein</fullName>
    </submittedName>
</protein>
<organism evidence="1 2">
    <name type="scientific">Rubus argutus</name>
    <name type="common">Southern blackberry</name>
    <dbReference type="NCBI Taxonomy" id="59490"/>
    <lineage>
        <taxon>Eukaryota</taxon>
        <taxon>Viridiplantae</taxon>
        <taxon>Streptophyta</taxon>
        <taxon>Embryophyta</taxon>
        <taxon>Tracheophyta</taxon>
        <taxon>Spermatophyta</taxon>
        <taxon>Magnoliopsida</taxon>
        <taxon>eudicotyledons</taxon>
        <taxon>Gunneridae</taxon>
        <taxon>Pentapetalae</taxon>
        <taxon>rosids</taxon>
        <taxon>fabids</taxon>
        <taxon>Rosales</taxon>
        <taxon>Rosaceae</taxon>
        <taxon>Rosoideae</taxon>
        <taxon>Rosoideae incertae sedis</taxon>
        <taxon>Rubus</taxon>
    </lineage>
</organism>
<evidence type="ECO:0000313" key="2">
    <source>
        <dbReference type="Proteomes" id="UP001457282"/>
    </source>
</evidence>
<gene>
    <name evidence="1" type="ORF">M0R45_021503</name>
</gene>
<dbReference type="EMBL" id="JBEDUW010000004">
    <property type="protein sequence ID" value="KAK9934356.1"/>
    <property type="molecule type" value="Genomic_DNA"/>
</dbReference>
<evidence type="ECO:0000313" key="1">
    <source>
        <dbReference type="EMBL" id="KAK9934356.1"/>
    </source>
</evidence>
<comment type="caution">
    <text evidence="1">The sequence shown here is derived from an EMBL/GenBank/DDBJ whole genome shotgun (WGS) entry which is preliminary data.</text>
</comment>
<dbReference type="AlphaFoldDB" id="A0AAW1XDT3"/>
<sequence>MLEIQGLSVMCHLPERACTGFHFQELLEGEKGNIDEETLARARAMIARDLDDAERKKRFDAKRKDFDGNRREDDDIL</sequence>
<proteinExistence type="predicted"/>